<dbReference type="RefSeq" id="WP_006651619.1">
    <property type="nucleotide sequence ID" value="NZ_AOIM01000009.1"/>
</dbReference>
<proteinExistence type="predicted"/>
<gene>
    <name evidence="2" type="ORF">C483_01761</name>
</gene>
<feature type="domain" description="N-acetyltransferase" evidence="1">
    <location>
        <begin position="13"/>
        <end position="191"/>
    </location>
</feature>
<dbReference type="PROSITE" id="PS51186">
    <property type="entry name" value="GNAT"/>
    <property type="match status" value="1"/>
</dbReference>
<dbReference type="SUPFAM" id="SSF55729">
    <property type="entry name" value="Acyl-CoA N-acyltransferases (Nat)"/>
    <property type="match status" value="1"/>
</dbReference>
<dbReference type="PANTHER" id="PTHR43441">
    <property type="entry name" value="RIBOSOMAL-PROTEIN-SERINE ACETYLTRANSFERASE"/>
    <property type="match status" value="1"/>
</dbReference>
<protein>
    <submittedName>
        <fullName evidence="2">N-acetyltransferase GCN5</fullName>
    </submittedName>
</protein>
<dbReference type="InterPro" id="IPR016181">
    <property type="entry name" value="Acyl_CoA_acyltransferase"/>
</dbReference>
<dbReference type="PANTHER" id="PTHR43441:SF2">
    <property type="entry name" value="FAMILY ACETYLTRANSFERASE, PUTATIVE (AFU_ORTHOLOGUE AFUA_7G00850)-RELATED"/>
    <property type="match status" value="1"/>
</dbReference>
<dbReference type="Gene3D" id="3.40.630.30">
    <property type="match status" value="1"/>
</dbReference>
<dbReference type="Pfam" id="PF13302">
    <property type="entry name" value="Acetyltransf_3"/>
    <property type="match status" value="1"/>
</dbReference>
<dbReference type="GO" id="GO:0005737">
    <property type="term" value="C:cytoplasm"/>
    <property type="evidence" value="ECO:0007669"/>
    <property type="project" value="TreeGrafter"/>
</dbReference>
<reference evidence="2 3" key="1">
    <citation type="journal article" date="2014" name="PLoS Genet.">
        <title>Phylogenetically driven sequencing of extremely halophilic archaea reveals strategies for static and dynamic osmo-response.</title>
        <authorList>
            <person name="Becker E.A."/>
            <person name="Seitzer P.M."/>
            <person name="Tritt A."/>
            <person name="Larsen D."/>
            <person name="Krusor M."/>
            <person name="Yao A.I."/>
            <person name="Wu D."/>
            <person name="Madern D."/>
            <person name="Eisen J.A."/>
            <person name="Darling A.E."/>
            <person name="Facciotti M.T."/>
        </authorList>
    </citation>
    <scope>NUCLEOTIDE SEQUENCE [LARGE SCALE GENOMIC DNA]</scope>
    <source>
        <strain evidence="2 3">JCM 10989</strain>
    </source>
</reference>
<name>M0A8H4_9EURY</name>
<accession>M0A8H4</accession>
<dbReference type="InterPro" id="IPR000182">
    <property type="entry name" value="GNAT_dom"/>
</dbReference>
<dbReference type="OrthoDB" id="120213at2157"/>
<dbReference type="EMBL" id="AOIM01000009">
    <property type="protein sequence ID" value="ELY95050.1"/>
    <property type="molecule type" value="Genomic_DNA"/>
</dbReference>
<dbReference type="Proteomes" id="UP000011519">
    <property type="component" value="Unassembled WGS sequence"/>
</dbReference>
<evidence type="ECO:0000259" key="1">
    <source>
        <dbReference type="PROSITE" id="PS51186"/>
    </source>
</evidence>
<dbReference type="GO" id="GO:0008999">
    <property type="term" value="F:protein-N-terminal-alanine acetyltransferase activity"/>
    <property type="evidence" value="ECO:0007669"/>
    <property type="project" value="TreeGrafter"/>
</dbReference>
<dbReference type="InterPro" id="IPR051908">
    <property type="entry name" value="Ribosomal_N-acetyltransferase"/>
</dbReference>
<keyword evidence="2" id="KW-0808">Transferase</keyword>
<organism evidence="2 3">
    <name type="scientific">Natrialba hulunbeirensis JCM 10989</name>
    <dbReference type="NCBI Taxonomy" id="1227493"/>
    <lineage>
        <taxon>Archaea</taxon>
        <taxon>Methanobacteriati</taxon>
        <taxon>Methanobacteriota</taxon>
        <taxon>Stenosarchaea group</taxon>
        <taxon>Halobacteria</taxon>
        <taxon>Halobacteriales</taxon>
        <taxon>Natrialbaceae</taxon>
        <taxon>Natrialba</taxon>
    </lineage>
</organism>
<keyword evidence="3" id="KW-1185">Reference proteome</keyword>
<comment type="caution">
    <text evidence="2">The sequence shown here is derived from an EMBL/GenBank/DDBJ whole genome shotgun (WGS) entry which is preliminary data.</text>
</comment>
<dbReference type="GO" id="GO:1990189">
    <property type="term" value="F:protein N-terminal-serine acetyltransferase activity"/>
    <property type="evidence" value="ECO:0007669"/>
    <property type="project" value="TreeGrafter"/>
</dbReference>
<sequence length="198" mass="23302">MSLFPTEMESERLRYERVHPEEFDAYELYEYVQAGAPHTDELTEYMTWDPHAHPKESFDWVEQAGEKFDDGEAANYLVRPTEGERAGELAGTAGLFADWDRRRAIFGTWFRKPFWGRGYSGERAARMLELAFDRLDLELVAVSHVPENENSQRAIEKYVDRFGGRKEGRLRNTVVIDDEPRDVIQYSISREEWERNRD</sequence>
<dbReference type="STRING" id="1227493.C483_01761"/>
<dbReference type="AlphaFoldDB" id="M0A8H4"/>
<dbReference type="PATRIC" id="fig|1227493.4.peg.335"/>
<evidence type="ECO:0000313" key="3">
    <source>
        <dbReference type="Proteomes" id="UP000011519"/>
    </source>
</evidence>
<evidence type="ECO:0000313" key="2">
    <source>
        <dbReference type="EMBL" id="ELY95050.1"/>
    </source>
</evidence>